<keyword evidence="2" id="KW-1185">Reference proteome</keyword>
<gene>
    <name evidence="1" type="ORF">T07_13959</name>
</gene>
<organism evidence="1 2">
    <name type="scientific">Trichinella nelsoni</name>
    <dbReference type="NCBI Taxonomy" id="6336"/>
    <lineage>
        <taxon>Eukaryota</taxon>
        <taxon>Metazoa</taxon>
        <taxon>Ecdysozoa</taxon>
        <taxon>Nematoda</taxon>
        <taxon>Enoplea</taxon>
        <taxon>Dorylaimia</taxon>
        <taxon>Trichinellida</taxon>
        <taxon>Trichinellidae</taxon>
        <taxon>Trichinella</taxon>
    </lineage>
</organism>
<name>A0A0V0S8G2_9BILA</name>
<proteinExistence type="predicted"/>
<evidence type="ECO:0000313" key="2">
    <source>
        <dbReference type="Proteomes" id="UP000054630"/>
    </source>
</evidence>
<protein>
    <submittedName>
        <fullName evidence="1">Uncharacterized protein</fullName>
    </submittedName>
</protein>
<evidence type="ECO:0000313" key="1">
    <source>
        <dbReference type="EMBL" id="KRX22919.1"/>
    </source>
</evidence>
<reference evidence="1 2" key="1">
    <citation type="submission" date="2015-01" db="EMBL/GenBank/DDBJ databases">
        <title>Evolution of Trichinella species and genotypes.</title>
        <authorList>
            <person name="Korhonen P.K."/>
            <person name="Edoardo P."/>
            <person name="Giuseppe L.R."/>
            <person name="Gasser R.B."/>
        </authorList>
    </citation>
    <scope>NUCLEOTIDE SEQUENCE [LARGE SCALE GENOMIC DNA]</scope>
    <source>
        <strain evidence="1">ISS37</strain>
    </source>
</reference>
<comment type="caution">
    <text evidence="1">The sequence shown here is derived from an EMBL/GenBank/DDBJ whole genome shotgun (WGS) entry which is preliminary data.</text>
</comment>
<dbReference type="EMBL" id="JYDL01000028">
    <property type="protein sequence ID" value="KRX22919.1"/>
    <property type="molecule type" value="Genomic_DNA"/>
</dbReference>
<dbReference type="Proteomes" id="UP000054630">
    <property type="component" value="Unassembled WGS sequence"/>
</dbReference>
<accession>A0A0V0S8G2</accession>
<dbReference type="AlphaFoldDB" id="A0A0V0S8G2"/>
<sequence>MEASHDHLNMHLRALGLLDPDLGNIRQVSTQVLIELFESRASDLKYVLSFLQEVNTQRSRNTHSHKSGERPFPRQTIPSATSVIVVKTKQMFRCLICEDLHRVQRLSTSERWKTAKQYEAFFWFASPSPVSAAPHFSISGESYYVILSLPDSVAPDVDDLLEPVGDIPLRNVEEPHSGTLRRIGRRPLQPTYDSSCRRRYENFPAISRNAPEL</sequence>